<evidence type="ECO:0000313" key="3">
    <source>
        <dbReference type="EMBL" id="CDR16317.1"/>
    </source>
</evidence>
<dbReference type="PANTHER" id="PTHR43708:SF8">
    <property type="entry name" value="OXIDOREDUCTASE"/>
    <property type="match status" value="1"/>
</dbReference>
<reference evidence="3" key="1">
    <citation type="submission" date="2014-05" db="EMBL/GenBank/DDBJ databases">
        <authorList>
            <person name="Horn Fabian"/>
        </authorList>
    </citation>
    <scope>NUCLEOTIDE SEQUENCE</scope>
</reference>
<accession>A0A061A3R1</accession>
<dbReference type="InterPro" id="IPR055170">
    <property type="entry name" value="GFO_IDH_MocA-like_dom"/>
</dbReference>
<dbReference type="Gene3D" id="3.30.360.10">
    <property type="entry name" value="Dihydrodipicolinate Reductase, domain 2"/>
    <property type="match status" value="1"/>
</dbReference>
<dbReference type="InterPro" id="IPR051317">
    <property type="entry name" value="Gfo/Idh/MocA_oxidoreduct"/>
</dbReference>
<dbReference type="AlphaFoldDB" id="A0A061A3R1"/>
<dbReference type="GO" id="GO:0000166">
    <property type="term" value="F:nucleotide binding"/>
    <property type="evidence" value="ECO:0007669"/>
    <property type="project" value="InterPro"/>
</dbReference>
<gene>
    <name evidence="4" type="ORF">J2Z30_001438</name>
    <name evidence="3" type="ORF">SIRAN8999</name>
</gene>
<reference evidence="4 5" key="2">
    <citation type="submission" date="2021-03" db="EMBL/GenBank/DDBJ databases">
        <title>Genomic Encyclopedia of Type Strains, Phase IV (KMG-IV): sequencing the most valuable type-strain genomes for metagenomic binning, comparative biology and taxonomic classification.</title>
        <authorList>
            <person name="Goeker M."/>
        </authorList>
    </citation>
    <scope>NUCLEOTIDE SEQUENCE [LARGE SCALE GENOMIC DNA]</scope>
    <source>
        <strain evidence="4 5">DSM 41954</strain>
    </source>
</reference>
<sequence length="381" mass="40758">MSTPHIGERPIRTAVVGLGWAARSIWLPRLRHNPAFTVTAAVDPDERCRAAVAEAEAAGADRIPLLAAVHDLDPAEVDLAVVAVPNHLHCAVAGELLIKGIPVFLEKPVCLTSEEAERLAAAERSGGAVLLAGSAARYRADVSGLYRIAARLGRIRHVELAWVRARGVPDRGGWFTQRSLAGGGALVDLGWHLFDIAVPLLGTAAFRHAIGTVSSDFITQRSSRAAWRGDDGGPALPGATEGATDVEDTARGFLITEDGRSVVLHASWASHEELDTTRVTIDGSGGSATLRCTFGFSPNRLERSTLTRTVDGTTRPVAVPTEPIGTEYDRQLDMLPAQLRDPAGRGRVIEEVRRTIGAIERVYASARIPREVREARESAPV</sequence>
<keyword evidence="5" id="KW-1185">Reference proteome</keyword>
<dbReference type="EMBL" id="JAGGLR010000003">
    <property type="protein sequence ID" value="MBP2060436.1"/>
    <property type="molecule type" value="Genomic_DNA"/>
</dbReference>
<name>A0A061A3R1_9ACTN</name>
<dbReference type="SUPFAM" id="SSF55347">
    <property type="entry name" value="Glyceraldehyde-3-phosphate dehydrogenase-like, C-terminal domain"/>
    <property type="match status" value="1"/>
</dbReference>
<evidence type="ECO:0000259" key="1">
    <source>
        <dbReference type="Pfam" id="PF01408"/>
    </source>
</evidence>
<dbReference type="Pfam" id="PF22725">
    <property type="entry name" value="GFO_IDH_MocA_C3"/>
    <property type="match status" value="1"/>
</dbReference>
<evidence type="ECO:0000313" key="4">
    <source>
        <dbReference type="EMBL" id="MBP2060436.1"/>
    </source>
</evidence>
<dbReference type="Gene3D" id="3.40.50.720">
    <property type="entry name" value="NAD(P)-binding Rossmann-like Domain"/>
    <property type="match status" value="1"/>
</dbReference>
<evidence type="ECO:0000313" key="5">
    <source>
        <dbReference type="Proteomes" id="UP000756710"/>
    </source>
</evidence>
<evidence type="ECO:0000259" key="2">
    <source>
        <dbReference type="Pfam" id="PF22725"/>
    </source>
</evidence>
<dbReference type="EMBL" id="LK022848">
    <property type="protein sequence ID" value="CDR16317.1"/>
    <property type="molecule type" value="Genomic_DNA"/>
</dbReference>
<proteinExistence type="predicted"/>
<dbReference type="SUPFAM" id="SSF51735">
    <property type="entry name" value="NAD(P)-binding Rossmann-fold domains"/>
    <property type="match status" value="1"/>
</dbReference>
<dbReference type="RefSeq" id="WP_044579729.1">
    <property type="nucleotide sequence ID" value="NZ_BAABDR010000044.1"/>
</dbReference>
<dbReference type="Proteomes" id="UP000756710">
    <property type="component" value="Unassembled WGS sequence"/>
</dbReference>
<dbReference type="InterPro" id="IPR036291">
    <property type="entry name" value="NAD(P)-bd_dom_sf"/>
</dbReference>
<dbReference type="PANTHER" id="PTHR43708">
    <property type="entry name" value="CONSERVED EXPRESSED OXIDOREDUCTASE (EUROFUNG)"/>
    <property type="match status" value="1"/>
</dbReference>
<dbReference type="HOGENOM" id="CLU_023194_1_4_11"/>
<dbReference type="Pfam" id="PF01408">
    <property type="entry name" value="GFO_IDH_MocA"/>
    <property type="match status" value="1"/>
</dbReference>
<feature type="domain" description="GFO/IDH/MocA-like oxidoreductase" evidence="2">
    <location>
        <begin position="151"/>
        <end position="288"/>
    </location>
</feature>
<protein>
    <submittedName>
        <fullName evidence="3 4">Oxidoreductase</fullName>
    </submittedName>
</protein>
<feature type="domain" description="Gfo/Idh/MocA-like oxidoreductase N-terminal" evidence="1">
    <location>
        <begin position="11"/>
        <end position="132"/>
    </location>
</feature>
<dbReference type="InterPro" id="IPR000683">
    <property type="entry name" value="Gfo/Idh/MocA-like_OxRdtase_N"/>
</dbReference>
<organism evidence="3">
    <name type="scientific">Streptomyces iranensis</name>
    <dbReference type="NCBI Taxonomy" id="576784"/>
    <lineage>
        <taxon>Bacteria</taxon>
        <taxon>Bacillati</taxon>
        <taxon>Actinomycetota</taxon>
        <taxon>Actinomycetes</taxon>
        <taxon>Kitasatosporales</taxon>
        <taxon>Streptomycetaceae</taxon>
        <taxon>Streptomyces</taxon>
        <taxon>Streptomyces violaceusniger group</taxon>
    </lineage>
</organism>